<keyword evidence="2" id="KW-1185">Reference proteome</keyword>
<evidence type="ECO:0000313" key="2">
    <source>
        <dbReference type="Proteomes" id="UP000007879"/>
    </source>
</evidence>
<proteinExistence type="predicted"/>
<accession>A0AAN0JU69</accession>
<evidence type="ECO:0000313" key="1">
    <source>
        <dbReference type="EnsemblMetazoa" id="XP_019860433.1"/>
    </source>
</evidence>
<name>A0AAN0JU69_AMPQE</name>
<dbReference type="EnsemblMetazoa" id="XM_020004874.1">
    <property type="protein sequence ID" value="XP_019860433.1"/>
    <property type="gene ID" value="LOC109588758"/>
</dbReference>
<evidence type="ECO:0008006" key="3">
    <source>
        <dbReference type="Google" id="ProtNLM"/>
    </source>
</evidence>
<dbReference type="RefSeq" id="XP_019860433.1">
    <property type="nucleotide sequence ID" value="XM_020004874.1"/>
</dbReference>
<dbReference type="KEGG" id="aqu:109588758"/>
<reference evidence="2" key="1">
    <citation type="journal article" date="2010" name="Nature">
        <title>The Amphimedon queenslandica genome and the evolution of animal complexity.</title>
        <authorList>
            <person name="Srivastava M."/>
            <person name="Simakov O."/>
            <person name="Chapman J."/>
            <person name="Fahey B."/>
            <person name="Gauthier M.E."/>
            <person name="Mitros T."/>
            <person name="Richards G.S."/>
            <person name="Conaco C."/>
            <person name="Dacre M."/>
            <person name="Hellsten U."/>
            <person name="Larroux C."/>
            <person name="Putnam N.H."/>
            <person name="Stanke M."/>
            <person name="Adamska M."/>
            <person name="Darling A."/>
            <person name="Degnan S.M."/>
            <person name="Oakley T.H."/>
            <person name="Plachetzki D.C."/>
            <person name="Zhai Y."/>
            <person name="Adamski M."/>
            <person name="Calcino A."/>
            <person name="Cummins S.F."/>
            <person name="Goodstein D.M."/>
            <person name="Harris C."/>
            <person name="Jackson D.J."/>
            <person name="Leys S.P."/>
            <person name="Shu S."/>
            <person name="Woodcroft B.J."/>
            <person name="Vervoort M."/>
            <person name="Kosik K.S."/>
            <person name="Manning G."/>
            <person name="Degnan B.M."/>
            <person name="Rokhsar D.S."/>
        </authorList>
    </citation>
    <scope>NUCLEOTIDE SEQUENCE [LARGE SCALE GENOMIC DNA]</scope>
</reference>
<dbReference type="AlphaFoldDB" id="A0AAN0JU69"/>
<dbReference type="Proteomes" id="UP000007879">
    <property type="component" value="Unassembled WGS sequence"/>
</dbReference>
<reference evidence="1" key="2">
    <citation type="submission" date="2024-06" db="UniProtKB">
        <authorList>
            <consortium name="EnsemblMetazoa"/>
        </authorList>
    </citation>
    <scope>IDENTIFICATION</scope>
</reference>
<sequence>MRRQFSESCDPLVLRWEDNIIPQGMYPALVVNLLKEGFKMLKEQIPYRNAIKLQSRDLGVNILLVDTIQWLEIHCAGPVHDACTKLRVLVQGSIQSVSSKFSYSSNTLEGTLCQVCTAGVCCRNKAGTSITCTNGDCLPRKIGPRQSCWFIPVERSYEVQKSDLIRLFKDSAAHYMLIGTALDVKVDDLLPIPGAATTNLILVFQRWIDSNKEVSWRKVLQVCDDFPNELGKVKADVEVFLSSDRAPNRF</sequence>
<protein>
    <recommendedName>
        <fullName evidence="3">Death domain-containing protein</fullName>
    </recommendedName>
</protein>
<organism evidence="1 2">
    <name type="scientific">Amphimedon queenslandica</name>
    <name type="common">Sponge</name>
    <dbReference type="NCBI Taxonomy" id="400682"/>
    <lineage>
        <taxon>Eukaryota</taxon>
        <taxon>Metazoa</taxon>
        <taxon>Porifera</taxon>
        <taxon>Demospongiae</taxon>
        <taxon>Heteroscleromorpha</taxon>
        <taxon>Haplosclerida</taxon>
        <taxon>Niphatidae</taxon>
        <taxon>Amphimedon</taxon>
    </lineage>
</organism>
<dbReference type="GeneID" id="109588758"/>